<reference evidence="3" key="1">
    <citation type="submission" date="2017-08" db="EMBL/GenBank/DDBJ databases">
        <authorList>
            <person name="Polle J.E."/>
            <person name="Barry K."/>
            <person name="Cushman J."/>
            <person name="Schmutz J."/>
            <person name="Tran D."/>
            <person name="Hathwaick L.T."/>
            <person name="Yim W.C."/>
            <person name="Jenkins J."/>
            <person name="Mckie-Krisberg Z.M."/>
            <person name="Prochnik S."/>
            <person name="Lindquist E."/>
            <person name="Dockter R.B."/>
            <person name="Adam C."/>
            <person name="Molina H."/>
            <person name="Bunkerborg J."/>
            <person name="Jin E."/>
            <person name="Buchheim M."/>
            <person name="Magnuson J."/>
        </authorList>
    </citation>
    <scope>NUCLEOTIDE SEQUENCE</scope>
    <source>
        <strain evidence="3">CCAP 19/18</strain>
    </source>
</reference>
<keyword evidence="4" id="KW-1185">Reference proteome</keyword>
<feature type="signal peptide" evidence="2">
    <location>
        <begin position="1"/>
        <end position="17"/>
    </location>
</feature>
<accession>A0ABQ7GL06</accession>
<evidence type="ECO:0000313" key="3">
    <source>
        <dbReference type="EMBL" id="KAF5835287.1"/>
    </source>
</evidence>
<evidence type="ECO:0000313" key="4">
    <source>
        <dbReference type="Proteomes" id="UP000815325"/>
    </source>
</evidence>
<dbReference type="Proteomes" id="UP000815325">
    <property type="component" value="Unassembled WGS sequence"/>
</dbReference>
<comment type="caution">
    <text evidence="3">The sequence shown here is derived from an EMBL/GenBank/DDBJ whole genome shotgun (WGS) entry which is preliminary data.</text>
</comment>
<organism evidence="3 4">
    <name type="scientific">Dunaliella salina</name>
    <name type="common">Green alga</name>
    <name type="synonym">Protococcus salinus</name>
    <dbReference type="NCBI Taxonomy" id="3046"/>
    <lineage>
        <taxon>Eukaryota</taxon>
        <taxon>Viridiplantae</taxon>
        <taxon>Chlorophyta</taxon>
        <taxon>core chlorophytes</taxon>
        <taxon>Chlorophyceae</taxon>
        <taxon>CS clade</taxon>
        <taxon>Chlamydomonadales</taxon>
        <taxon>Dunaliellaceae</taxon>
        <taxon>Dunaliella</taxon>
    </lineage>
</organism>
<evidence type="ECO:0000256" key="1">
    <source>
        <dbReference type="SAM" id="MobiDB-lite"/>
    </source>
</evidence>
<feature type="chain" id="PRO_5047244512" evidence="2">
    <location>
        <begin position="18"/>
        <end position="584"/>
    </location>
</feature>
<feature type="region of interest" description="Disordered" evidence="1">
    <location>
        <begin position="26"/>
        <end position="74"/>
    </location>
</feature>
<keyword evidence="2" id="KW-0732">Signal</keyword>
<proteinExistence type="predicted"/>
<sequence>MMLLAVALLRMSWPVDLAPLSSKARRVAQDSAEDELTGQEKRQQRHTHEQTAGVHGDSEDEEEGGGAGAEVWPSAASQATTRAMGGMAMAMERAFREVRQDRMTEVEMVDRVKEVELAWTNMPMAMERTSRYVMQGNRGKNGLQDNRSEHGLQDNRSKYETEVKMASRTTEVNMAFRILSMAMERTFREVRQDRMTEVEMVIRMIEVEMAWTNSSMAMERTFRVQMCTALCSMTCPLNWQRKALSFPGGKFESPLLSLCKLIALSCSFALPPLLLLMLLLLCIEPDAEFGGFSVLHGPSEGEFKDQCLVLVDLDSALSVDAVDLAAKNSSLRRCTVCESAMHPAAKQCTIGQGTVSVCRPLSIIALSDNALSVTALCSAANKNCTLAESIDQYFLLAKNALLETAICPDASDCTRLRQQESFGSFVEPAFVVFVTSFCCSRSPSADCPVGPVYHGCASPLCKGRRKADASVRPSSKRHYRAHATMHPIACGQARPLCVSLTSCIMNCCLSVTLTSCIVDCFLSFEGSLDSQRPVFSSGRVHGPLFLSFSPCPPLSVSRNTRLHNTVLDRDILTANCAKPIGSNI</sequence>
<feature type="compositionally biased region" description="Basic and acidic residues" evidence="1">
    <location>
        <begin position="38"/>
        <end position="49"/>
    </location>
</feature>
<evidence type="ECO:0000256" key="2">
    <source>
        <dbReference type="SAM" id="SignalP"/>
    </source>
</evidence>
<dbReference type="EMBL" id="MU069713">
    <property type="protein sequence ID" value="KAF5835287.1"/>
    <property type="molecule type" value="Genomic_DNA"/>
</dbReference>
<name>A0ABQ7GL06_DUNSA</name>
<gene>
    <name evidence="3" type="ORF">DUNSADRAFT_7612</name>
</gene>
<protein>
    <submittedName>
        <fullName evidence="3">Uncharacterized protein</fullName>
    </submittedName>
</protein>